<protein>
    <submittedName>
        <fullName evidence="1">Uncharacterized protein</fullName>
    </submittedName>
</protein>
<sequence length="184" mass="19934">MNPNERERSGCLDEFIVHHWAVQARNDEELTASSLCECGEACLGAICPISVGLSIVAAFSNVGKALHLGDARIWLKGTNGAIFSGALSPMALRWRFRGGSADTGRAPRAHRSRAKVERGIWVLFHVEIWRLMVADELADHQARPSPAVLRPVGSGLWAPDMLNRGPAASTADLGLRESGQRKDS</sequence>
<evidence type="ECO:0000313" key="1">
    <source>
        <dbReference type="EMBL" id="PMD36499.1"/>
    </source>
</evidence>
<evidence type="ECO:0000313" key="2">
    <source>
        <dbReference type="Proteomes" id="UP000235786"/>
    </source>
</evidence>
<dbReference type="Proteomes" id="UP000235786">
    <property type="component" value="Unassembled WGS sequence"/>
</dbReference>
<keyword evidence="2" id="KW-1185">Reference proteome</keyword>
<name>A0A2J6RDB6_HYAVF</name>
<organism evidence="1 2">
    <name type="scientific">Hyaloscypha variabilis (strain UAMH 11265 / GT02V1 / F)</name>
    <name type="common">Meliniomyces variabilis</name>
    <dbReference type="NCBI Taxonomy" id="1149755"/>
    <lineage>
        <taxon>Eukaryota</taxon>
        <taxon>Fungi</taxon>
        <taxon>Dikarya</taxon>
        <taxon>Ascomycota</taxon>
        <taxon>Pezizomycotina</taxon>
        <taxon>Leotiomycetes</taxon>
        <taxon>Helotiales</taxon>
        <taxon>Hyaloscyphaceae</taxon>
        <taxon>Hyaloscypha</taxon>
        <taxon>Hyaloscypha variabilis</taxon>
    </lineage>
</organism>
<accession>A0A2J6RDB6</accession>
<dbReference type="AlphaFoldDB" id="A0A2J6RDB6"/>
<reference evidence="1 2" key="1">
    <citation type="submission" date="2016-04" db="EMBL/GenBank/DDBJ databases">
        <title>A degradative enzymes factory behind the ericoid mycorrhizal symbiosis.</title>
        <authorList>
            <consortium name="DOE Joint Genome Institute"/>
            <person name="Martino E."/>
            <person name="Morin E."/>
            <person name="Grelet G."/>
            <person name="Kuo A."/>
            <person name="Kohler A."/>
            <person name="Daghino S."/>
            <person name="Barry K."/>
            <person name="Choi C."/>
            <person name="Cichocki N."/>
            <person name="Clum A."/>
            <person name="Copeland A."/>
            <person name="Hainaut M."/>
            <person name="Haridas S."/>
            <person name="Labutti K."/>
            <person name="Lindquist E."/>
            <person name="Lipzen A."/>
            <person name="Khouja H.-R."/>
            <person name="Murat C."/>
            <person name="Ohm R."/>
            <person name="Olson A."/>
            <person name="Spatafora J."/>
            <person name="Veneault-Fourrey C."/>
            <person name="Henrissat B."/>
            <person name="Grigoriev I."/>
            <person name="Martin F."/>
            <person name="Perotto S."/>
        </authorList>
    </citation>
    <scope>NUCLEOTIDE SEQUENCE [LARGE SCALE GENOMIC DNA]</scope>
    <source>
        <strain evidence="1 2">F</strain>
    </source>
</reference>
<dbReference type="EMBL" id="KZ613950">
    <property type="protein sequence ID" value="PMD36499.1"/>
    <property type="molecule type" value="Genomic_DNA"/>
</dbReference>
<proteinExistence type="predicted"/>
<gene>
    <name evidence="1" type="ORF">L207DRAFT_586201</name>
</gene>